<organism evidence="2 3">
    <name type="scientific">Amorphotheca resinae ATCC 22711</name>
    <dbReference type="NCBI Taxonomy" id="857342"/>
    <lineage>
        <taxon>Eukaryota</taxon>
        <taxon>Fungi</taxon>
        <taxon>Dikarya</taxon>
        <taxon>Ascomycota</taxon>
        <taxon>Pezizomycotina</taxon>
        <taxon>Leotiomycetes</taxon>
        <taxon>Helotiales</taxon>
        <taxon>Amorphothecaceae</taxon>
        <taxon>Amorphotheca</taxon>
    </lineage>
</organism>
<dbReference type="InterPro" id="IPR029005">
    <property type="entry name" value="LIM-bd/SEUSS"/>
</dbReference>
<dbReference type="Proteomes" id="UP000241818">
    <property type="component" value="Unassembled WGS sequence"/>
</dbReference>
<dbReference type="RefSeq" id="XP_024716491.1">
    <property type="nucleotide sequence ID" value="XM_024868480.1"/>
</dbReference>
<reference evidence="2 3" key="1">
    <citation type="journal article" date="2018" name="New Phytol.">
        <title>Comparative genomics and transcriptomics depict ericoid mycorrhizal fungi as versatile saprotrophs and plant mutualists.</title>
        <authorList>
            <person name="Martino E."/>
            <person name="Morin E."/>
            <person name="Grelet G.A."/>
            <person name="Kuo A."/>
            <person name="Kohler A."/>
            <person name="Daghino S."/>
            <person name="Barry K.W."/>
            <person name="Cichocki N."/>
            <person name="Clum A."/>
            <person name="Dockter R.B."/>
            <person name="Hainaut M."/>
            <person name="Kuo R.C."/>
            <person name="LaButti K."/>
            <person name="Lindahl B.D."/>
            <person name="Lindquist E.A."/>
            <person name="Lipzen A."/>
            <person name="Khouja H.R."/>
            <person name="Magnuson J."/>
            <person name="Murat C."/>
            <person name="Ohm R.A."/>
            <person name="Singer S.W."/>
            <person name="Spatafora J.W."/>
            <person name="Wang M."/>
            <person name="Veneault-Fourrey C."/>
            <person name="Henrissat B."/>
            <person name="Grigoriev I.V."/>
            <person name="Martin F.M."/>
            <person name="Perotto S."/>
        </authorList>
    </citation>
    <scope>NUCLEOTIDE SEQUENCE [LARGE SCALE GENOMIC DNA]</scope>
    <source>
        <strain evidence="2 3">ATCC 22711</strain>
    </source>
</reference>
<feature type="compositionally biased region" description="Polar residues" evidence="1">
    <location>
        <begin position="654"/>
        <end position="676"/>
    </location>
</feature>
<feature type="region of interest" description="Disordered" evidence="1">
    <location>
        <begin position="601"/>
        <end position="718"/>
    </location>
</feature>
<accession>A0A2T3APA3</accession>
<evidence type="ECO:0000256" key="1">
    <source>
        <dbReference type="SAM" id="MobiDB-lite"/>
    </source>
</evidence>
<dbReference type="AlphaFoldDB" id="A0A2T3APA3"/>
<proteinExistence type="predicted"/>
<dbReference type="OrthoDB" id="774557at2759"/>
<evidence type="ECO:0000313" key="3">
    <source>
        <dbReference type="Proteomes" id="UP000241818"/>
    </source>
</evidence>
<feature type="compositionally biased region" description="Low complexity" evidence="1">
    <location>
        <begin position="35"/>
        <end position="48"/>
    </location>
</feature>
<dbReference type="PANTHER" id="PTHR10378">
    <property type="entry name" value="LIM DOMAIN-BINDING PROTEIN"/>
    <property type="match status" value="1"/>
</dbReference>
<evidence type="ECO:0000313" key="2">
    <source>
        <dbReference type="EMBL" id="PSS06761.1"/>
    </source>
</evidence>
<keyword evidence="3" id="KW-1185">Reference proteome</keyword>
<feature type="compositionally biased region" description="Low complexity" evidence="1">
    <location>
        <begin position="601"/>
        <end position="615"/>
    </location>
</feature>
<gene>
    <name evidence="2" type="ORF">M430DRAFT_54552</name>
</gene>
<dbReference type="Pfam" id="PF01803">
    <property type="entry name" value="LIM_bind"/>
    <property type="match status" value="1"/>
</dbReference>
<evidence type="ECO:0008006" key="4">
    <source>
        <dbReference type="Google" id="ProtNLM"/>
    </source>
</evidence>
<feature type="region of interest" description="Disordered" evidence="1">
    <location>
        <begin position="173"/>
        <end position="313"/>
    </location>
</feature>
<protein>
    <recommendedName>
        <fullName evidence="4">LIM interaction domain-containing protein</fullName>
    </recommendedName>
</protein>
<feature type="compositionally biased region" description="Basic residues" evidence="1">
    <location>
        <begin position="709"/>
        <end position="718"/>
    </location>
</feature>
<dbReference type="EMBL" id="KZ679020">
    <property type="protein sequence ID" value="PSS06761.1"/>
    <property type="molecule type" value="Genomic_DNA"/>
</dbReference>
<sequence length="718" mass="78190">MMSLAQSHSPYPAGMQQHPGVPQGHPMAGVPHNAGPQVPGQPGMPQQMHIGVSGPGPQVSQAGALMAGMPPGAGGPSAHALQHLNPGQAQQAQMYQQQMGQMAFANPQLQQLQQQQMLQHQQRQQAAAARHAIMAQQFGGIQMGVPNGMGQMSPSQYTAMRAGAPMRPVNLPQHLQQAQQQAQQSLEQQQQQAQQQHQQHLIQQMAMQQHAQAQAQAQAGNNNQGQPGQMGPQQLQNLQQAQIAAAQQHHQAQAAQAAQAAAAQQNQPQSQHQPQPQQSQPNSQAQTQQPQPQAQQHPSNMQQQQAAATAAMLQNQQRVGDKFKGQCLMKLMQFGDHLSNFGVISKPLEAYMATGAQRLAAQGIKQRDDLNYWLGFVDRFFSPKGVLRHSVWLAEENTGKQYEITFPALARYFHTHFESGIKNMQMIMEKGSEKELPNNGHYIENQKSSFVYWFDNGSQLIANGTLRAHFDEHQKIELLEFVTSNHEEYIPRSMVIEAARPLHDWGKEWKNLNALQDGKQSPEMNKKKAKAVKSPAQPPPEIAIPQSKVKPSMGITPSLFQFLELAEVMGQMNPLFQYSHLNASLAPYAALDQYVATVASNGGNPNGQQQNLNGPRTPGMSNFPIGASPAAAHLNLPDASPHMGGSPAQAPGMQLQQSQHGTSSSGPSANTSPNASNKRRRPSTVKAEEENQANGNQPKPNVKPSPRIGGKRQKGNPA</sequence>
<feature type="compositionally biased region" description="Low complexity" evidence="1">
    <location>
        <begin position="62"/>
        <end position="79"/>
    </location>
</feature>
<feature type="region of interest" description="Disordered" evidence="1">
    <location>
        <begin position="1"/>
        <end position="79"/>
    </location>
</feature>
<dbReference type="InParanoid" id="A0A2T3APA3"/>
<name>A0A2T3APA3_AMORE</name>
<dbReference type="STRING" id="857342.A0A2T3APA3"/>
<dbReference type="GeneID" id="36576561"/>